<proteinExistence type="predicted"/>
<keyword evidence="2" id="KW-1185">Reference proteome</keyword>
<reference evidence="1 2" key="1">
    <citation type="journal article" date="2012" name="Front. Microbiol.">
        <title>Redundancy and modularity in membrane-associated dissimilatory nitrate reduction in Bacillus.</title>
        <authorList>
            <person name="Heylen K."/>
            <person name="Keltjens J."/>
        </authorList>
    </citation>
    <scope>NUCLEOTIDE SEQUENCE [LARGE SCALE GENOMIC DNA]</scope>
    <source>
        <strain evidence="1 2">LMG 9581</strain>
    </source>
</reference>
<dbReference type="RefSeq" id="WP_003330443.1">
    <property type="nucleotide sequence ID" value="NZ_AJLR01000042.1"/>
</dbReference>
<evidence type="ECO:0000313" key="2">
    <source>
        <dbReference type="Proteomes" id="UP000006315"/>
    </source>
</evidence>
<gene>
    <name evidence="1" type="ORF">BAZO_06124</name>
</gene>
<dbReference type="STRING" id="1131731.BAZO_06124"/>
<name>K6E4C4_SCHAZ</name>
<evidence type="ECO:0008006" key="3">
    <source>
        <dbReference type="Google" id="ProtNLM"/>
    </source>
</evidence>
<comment type="caution">
    <text evidence="1">The sequence shown here is derived from an EMBL/GenBank/DDBJ whole genome shotgun (WGS) entry which is preliminary data.</text>
</comment>
<organism evidence="1 2">
    <name type="scientific">Schinkia azotoformans LMG 9581</name>
    <dbReference type="NCBI Taxonomy" id="1131731"/>
    <lineage>
        <taxon>Bacteria</taxon>
        <taxon>Bacillati</taxon>
        <taxon>Bacillota</taxon>
        <taxon>Bacilli</taxon>
        <taxon>Bacillales</taxon>
        <taxon>Bacillaceae</taxon>
        <taxon>Calidifontibacillus/Schinkia group</taxon>
        <taxon>Schinkia</taxon>
    </lineage>
</organism>
<accession>K6E4C4</accession>
<evidence type="ECO:0000313" key="1">
    <source>
        <dbReference type="EMBL" id="EKN68071.1"/>
    </source>
</evidence>
<dbReference type="Proteomes" id="UP000006315">
    <property type="component" value="Unassembled WGS sequence"/>
</dbReference>
<dbReference type="PATRIC" id="fig|1131731.3.peg.1275"/>
<sequence>MTLIELKNILDATGYPVAYSHFNSQPVTPYICYLSTNSSNFMADNKVYSKFNNVLIELYTDKKDLQAERKLEDTLDQHDIPYETSELFIDSEQLYQKLYEVNL</sequence>
<dbReference type="EMBL" id="AJLR01000042">
    <property type="protein sequence ID" value="EKN68071.1"/>
    <property type="molecule type" value="Genomic_DNA"/>
</dbReference>
<dbReference type="AlphaFoldDB" id="K6E4C4"/>
<protein>
    <recommendedName>
        <fullName evidence="3">Prophage pi2 protein 38</fullName>
    </recommendedName>
</protein>